<dbReference type="Proteomes" id="UP000002774">
    <property type="component" value="Chromosome"/>
</dbReference>
<dbReference type="HOGENOM" id="CLU_2330666_0_0_10"/>
<sequence length="98" mass="10827">MLVCNKILLGMTFFSNSPFPNYVEEDLLRAIDLLQNVNGCRPGAKCLLVHIFLNLLIPNNVRTKEIPFPGMNYSVAVACKRVASALLHVNDKMPVIAG</sequence>
<evidence type="ECO:0000313" key="1">
    <source>
        <dbReference type="EMBL" id="EHQ25792.1"/>
    </source>
</evidence>
<reference evidence="1" key="1">
    <citation type="submission" date="2011-09" db="EMBL/GenBank/DDBJ databases">
        <title>The permanent draft genome of Mucilaginibacter paludis DSM 18603.</title>
        <authorList>
            <consortium name="US DOE Joint Genome Institute (JGI-PGF)"/>
            <person name="Lucas S."/>
            <person name="Han J."/>
            <person name="Lapidus A."/>
            <person name="Bruce D."/>
            <person name="Goodwin L."/>
            <person name="Pitluck S."/>
            <person name="Peters L."/>
            <person name="Kyrpides N."/>
            <person name="Mavromatis K."/>
            <person name="Ivanova N."/>
            <person name="Mikhailova N."/>
            <person name="Held B."/>
            <person name="Detter J.C."/>
            <person name="Tapia R."/>
            <person name="Han C."/>
            <person name="Land M."/>
            <person name="Hauser L."/>
            <person name="Markowitz V."/>
            <person name="Cheng J.-F."/>
            <person name="Hugenholtz P."/>
            <person name="Woyke T."/>
            <person name="Wu D."/>
            <person name="Tindall B."/>
            <person name="Brambilla E."/>
            <person name="Klenk H.-P."/>
            <person name="Eisen J.A."/>
        </authorList>
    </citation>
    <scope>NUCLEOTIDE SEQUENCE [LARGE SCALE GENOMIC DNA]</scope>
    <source>
        <strain evidence="1">DSM 18603</strain>
    </source>
</reference>
<dbReference type="STRING" id="714943.Mucpa_1635"/>
<keyword evidence="2" id="KW-1185">Reference proteome</keyword>
<name>H1Y6E8_9SPHI</name>
<organism evidence="1 2">
    <name type="scientific">Mucilaginibacter paludis DSM 18603</name>
    <dbReference type="NCBI Taxonomy" id="714943"/>
    <lineage>
        <taxon>Bacteria</taxon>
        <taxon>Pseudomonadati</taxon>
        <taxon>Bacteroidota</taxon>
        <taxon>Sphingobacteriia</taxon>
        <taxon>Sphingobacteriales</taxon>
        <taxon>Sphingobacteriaceae</taxon>
        <taxon>Mucilaginibacter</taxon>
    </lineage>
</organism>
<dbReference type="EMBL" id="CM001403">
    <property type="protein sequence ID" value="EHQ25792.1"/>
    <property type="molecule type" value="Genomic_DNA"/>
</dbReference>
<dbReference type="AlphaFoldDB" id="H1Y6E8"/>
<evidence type="ECO:0000313" key="2">
    <source>
        <dbReference type="Proteomes" id="UP000002774"/>
    </source>
</evidence>
<gene>
    <name evidence="1" type="ORF">Mucpa_1635</name>
</gene>
<proteinExistence type="predicted"/>
<protein>
    <submittedName>
        <fullName evidence="1">Uncharacterized protein</fullName>
    </submittedName>
</protein>
<accession>H1Y6E8</accession>